<gene>
    <name evidence="3" type="ORF">R3P38DRAFT_2859513</name>
</gene>
<name>A0AAW0DHR8_9AGAR</name>
<accession>A0AAW0DHR8</accession>
<proteinExistence type="predicted"/>
<reference evidence="3 4" key="1">
    <citation type="journal article" date="2024" name="J Genomics">
        <title>Draft genome sequencing and assembly of Favolaschia claudopus CIRM-BRFM 2984 isolated from oak limbs.</title>
        <authorList>
            <person name="Navarro D."/>
            <person name="Drula E."/>
            <person name="Chaduli D."/>
            <person name="Cazenave R."/>
            <person name="Ahrendt S."/>
            <person name="Wang J."/>
            <person name="Lipzen A."/>
            <person name="Daum C."/>
            <person name="Barry K."/>
            <person name="Grigoriev I.V."/>
            <person name="Favel A."/>
            <person name="Rosso M.N."/>
            <person name="Martin F."/>
        </authorList>
    </citation>
    <scope>NUCLEOTIDE SEQUENCE [LARGE SCALE GENOMIC DNA]</scope>
    <source>
        <strain evidence="3 4">CIRM-BRFM 2984</strain>
    </source>
</reference>
<feature type="compositionally biased region" description="Basic and acidic residues" evidence="1">
    <location>
        <begin position="239"/>
        <end position="258"/>
    </location>
</feature>
<evidence type="ECO:0000256" key="1">
    <source>
        <dbReference type="SAM" id="MobiDB-lite"/>
    </source>
</evidence>
<protein>
    <submittedName>
        <fullName evidence="3">Uncharacterized protein</fullName>
    </submittedName>
</protein>
<evidence type="ECO:0000313" key="4">
    <source>
        <dbReference type="Proteomes" id="UP001362999"/>
    </source>
</evidence>
<dbReference type="AlphaFoldDB" id="A0AAW0DHR8"/>
<feature type="region of interest" description="Disordered" evidence="1">
    <location>
        <begin position="228"/>
        <end position="258"/>
    </location>
</feature>
<organism evidence="3 4">
    <name type="scientific">Favolaschia claudopus</name>
    <dbReference type="NCBI Taxonomy" id="2862362"/>
    <lineage>
        <taxon>Eukaryota</taxon>
        <taxon>Fungi</taxon>
        <taxon>Dikarya</taxon>
        <taxon>Basidiomycota</taxon>
        <taxon>Agaricomycotina</taxon>
        <taxon>Agaricomycetes</taxon>
        <taxon>Agaricomycetidae</taxon>
        <taxon>Agaricales</taxon>
        <taxon>Marasmiineae</taxon>
        <taxon>Mycenaceae</taxon>
        <taxon>Favolaschia</taxon>
    </lineage>
</organism>
<evidence type="ECO:0000256" key="2">
    <source>
        <dbReference type="SAM" id="SignalP"/>
    </source>
</evidence>
<evidence type="ECO:0000313" key="3">
    <source>
        <dbReference type="EMBL" id="KAK7052280.1"/>
    </source>
</evidence>
<sequence length="258" mass="28151">MLSVLLVLFAWRLLRRAARRSRAQRGVCDDLHLQPPLSLAEVARGEAPDVNRKAGLGASASSSCNIQHQDSLLLDTSGDYVSAQSYTSLQSLDALQAETPPSSINLSVSPSGNAVLDTSTSAAFVSFSATATVTSSSPPRATVDDQIVFASPEITSTSTPLLRSPVLPCTARVARQLLQRGLETFATEAELRVLYKWARLVTPVHLVLPIDEAAEYRTELHAPMDAKGEGIEFDPFSQDENKSQRRQKMDMWRGKRWG</sequence>
<feature type="signal peptide" evidence="2">
    <location>
        <begin position="1"/>
        <end position="17"/>
    </location>
</feature>
<keyword evidence="2" id="KW-0732">Signal</keyword>
<feature type="chain" id="PRO_5043463210" evidence="2">
    <location>
        <begin position="18"/>
        <end position="258"/>
    </location>
</feature>
<dbReference type="EMBL" id="JAWWNJ010000007">
    <property type="protein sequence ID" value="KAK7052280.1"/>
    <property type="molecule type" value="Genomic_DNA"/>
</dbReference>
<dbReference type="Proteomes" id="UP001362999">
    <property type="component" value="Unassembled WGS sequence"/>
</dbReference>
<comment type="caution">
    <text evidence="3">The sequence shown here is derived from an EMBL/GenBank/DDBJ whole genome shotgun (WGS) entry which is preliminary data.</text>
</comment>
<keyword evidence="4" id="KW-1185">Reference proteome</keyword>